<organism evidence="1 2">
    <name type="scientific">Eiseniibacteriota bacterium</name>
    <dbReference type="NCBI Taxonomy" id="2212470"/>
    <lineage>
        <taxon>Bacteria</taxon>
        <taxon>Candidatus Eiseniibacteriota</taxon>
    </lineage>
</organism>
<evidence type="ECO:0000313" key="1">
    <source>
        <dbReference type="EMBL" id="TMQ52094.1"/>
    </source>
</evidence>
<dbReference type="EMBL" id="VBOT01000045">
    <property type="protein sequence ID" value="TMQ52094.1"/>
    <property type="molecule type" value="Genomic_DNA"/>
</dbReference>
<dbReference type="AlphaFoldDB" id="A0A538SL34"/>
<dbReference type="Gene3D" id="3.20.20.70">
    <property type="entry name" value="Aldolase class I"/>
    <property type="match status" value="1"/>
</dbReference>
<dbReference type="InterPro" id="IPR000771">
    <property type="entry name" value="FBA_II"/>
</dbReference>
<dbReference type="GO" id="GO:0016832">
    <property type="term" value="F:aldehyde-lyase activity"/>
    <property type="evidence" value="ECO:0007669"/>
    <property type="project" value="InterPro"/>
</dbReference>
<comment type="caution">
    <text evidence="1">The sequence shown here is derived from an EMBL/GenBank/DDBJ whole genome shotgun (WGS) entry which is preliminary data.</text>
</comment>
<dbReference type="Proteomes" id="UP000320184">
    <property type="component" value="Unassembled WGS sequence"/>
</dbReference>
<dbReference type="InterPro" id="IPR050246">
    <property type="entry name" value="Class_II_FBP_aldolase"/>
</dbReference>
<dbReference type="GO" id="GO:0008270">
    <property type="term" value="F:zinc ion binding"/>
    <property type="evidence" value="ECO:0007669"/>
    <property type="project" value="InterPro"/>
</dbReference>
<reference evidence="1 2" key="1">
    <citation type="journal article" date="2019" name="Nat. Microbiol.">
        <title>Mediterranean grassland soil C-N compound turnover is dependent on rainfall and depth, and is mediated by genomically divergent microorganisms.</title>
        <authorList>
            <person name="Diamond S."/>
            <person name="Andeer P.F."/>
            <person name="Li Z."/>
            <person name="Crits-Christoph A."/>
            <person name="Burstein D."/>
            <person name="Anantharaman K."/>
            <person name="Lane K.R."/>
            <person name="Thomas B.C."/>
            <person name="Pan C."/>
            <person name="Northen T.R."/>
            <person name="Banfield J.F."/>
        </authorList>
    </citation>
    <scope>NUCLEOTIDE SEQUENCE [LARGE SCALE GENOMIC DNA]</scope>
    <source>
        <strain evidence="1">WS_3</strain>
    </source>
</reference>
<dbReference type="PANTHER" id="PTHR30304">
    <property type="entry name" value="D-TAGATOSE-1,6-BISPHOSPHATE ALDOLASE"/>
    <property type="match status" value="1"/>
</dbReference>
<gene>
    <name evidence="1" type="ORF">E6K73_03810</name>
</gene>
<dbReference type="GO" id="GO:0005975">
    <property type="term" value="P:carbohydrate metabolic process"/>
    <property type="evidence" value="ECO:0007669"/>
    <property type="project" value="InterPro"/>
</dbReference>
<sequence>MELKKLDEIGHAAAALATGNGEALDRLVWTGVFGPPELKDAARAAVLDQARSAGIYPASINALYLARGRGEAPANFTVPAINIRGLAYDTARALIRARKRLDAGAVICEIARSEISYTDQRPAEYTFVIVGAALREGWRGPVFLQGDHFQVNAKKYASDPEGEMKAVRDLAAEALKAGFYNVDIDTSTLVDLSRPGHEAQQQGNSERCAELTAFIRAHEPRGVTVSVGGEIGEVGGKNSTPEELHAFMKVFGEALARKNAGAVGISKISIQTGTSHGGVPLPDGSIAQVKLDFDALEKLSRIASEQYRLAGAVQHGASTLPAELFDRFPRLGACEIHLATEFQNMLYDHPSFPADLKREIYEKLRTAAADERKPGDTDEQFFYKTRKKGLGTFKREMWGIPAAARQAIGEALEQKFEFLLSRLGVGGTRALAEKHAPFVPGSYPSLASGAPAMKVQEDVTGLSD</sequence>
<name>A0A538SL34_UNCEI</name>
<accession>A0A538SL34</accession>
<dbReference type="InterPro" id="IPR013785">
    <property type="entry name" value="Aldolase_TIM"/>
</dbReference>
<evidence type="ECO:0000313" key="2">
    <source>
        <dbReference type="Proteomes" id="UP000320184"/>
    </source>
</evidence>
<dbReference type="SUPFAM" id="SSF51569">
    <property type="entry name" value="Aldolase"/>
    <property type="match status" value="1"/>
</dbReference>
<dbReference type="PANTHER" id="PTHR30304:SF0">
    <property type="entry name" value="D-TAGATOSE-1,6-BISPHOSPHATE ALDOLASE SUBUNIT GATY-RELATED"/>
    <property type="match status" value="1"/>
</dbReference>
<proteinExistence type="predicted"/>
<dbReference type="Pfam" id="PF01116">
    <property type="entry name" value="F_bP_aldolase"/>
    <property type="match status" value="1"/>
</dbReference>
<protein>
    <submittedName>
        <fullName evidence="1">Class II fructose-bisphosphate aldolase</fullName>
    </submittedName>
</protein>